<organism evidence="2 3">
    <name type="scientific">Gelidibacter gilvus</name>
    <dbReference type="NCBI Taxonomy" id="59602"/>
    <lineage>
        <taxon>Bacteria</taxon>
        <taxon>Pseudomonadati</taxon>
        <taxon>Bacteroidota</taxon>
        <taxon>Flavobacteriia</taxon>
        <taxon>Flavobacteriales</taxon>
        <taxon>Flavobacteriaceae</taxon>
        <taxon>Gelidibacter</taxon>
    </lineage>
</organism>
<dbReference type="Pfam" id="PF12412">
    <property type="entry name" value="DUF3667"/>
    <property type="match status" value="1"/>
</dbReference>
<evidence type="ECO:0000256" key="1">
    <source>
        <dbReference type="SAM" id="Phobius"/>
    </source>
</evidence>
<sequence>MSRSLKECNNCIQQFESHFPHCPYCGQKAGDQLTLNVLFNNTISNYFSVDARFFKSFIPLMIKPGHLPKQFISGRRLMYLHPAQMYLFVSIVFFFLFSFVSRKQVEGFDSAIKKDIEQSHSFRDSIKKAAEVKKMNEYVYEPKSESESPIIINNKFIDSVTKDKPNKSNEIFNTPFNEMEIDSMIVAGASDEEIYRKLGMKADDGYFTKRMYKQILKFFKTKSGGSILQAFLDSIPLAMFILLPIFAFILKLFYFRKGRFVHHLVFSFYFFAFLFSVFSLLVIANLIWKNFPGWIMTLTMFSTFFYLFLGVKQLYGGSYIRSFIKSSAISFLFLSLVLPFALFIMGLMAFLFY</sequence>
<reference evidence="2 3" key="1">
    <citation type="submission" date="2019-01" db="EMBL/GenBank/DDBJ databases">
        <title>Genome sequence of the Antarctic species Gelidibacter gilvus ACAM 158(T).</title>
        <authorList>
            <person name="Bowman J.P."/>
        </authorList>
    </citation>
    <scope>NUCLEOTIDE SEQUENCE [LARGE SCALE GENOMIC DNA]</scope>
    <source>
        <strain evidence="2 3">IC158</strain>
    </source>
</reference>
<dbReference type="OrthoDB" id="1143019at2"/>
<feature type="transmembrane region" description="Helical" evidence="1">
    <location>
        <begin position="235"/>
        <end position="254"/>
    </location>
</feature>
<feature type="transmembrane region" description="Helical" evidence="1">
    <location>
        <begin position="266"/>
        <end position="288"/>
    </location>
</feature>
<keyword evidence="1" id="KW-0812">Transmembrane</keyword>
<feature type="transmembrane region" description="Helical" evidence="1">
    <location>
        <begin position="294"/>
        <end position="311"/>
    </location>
</feature>
<keyword evidence="1" id="KW-1133">Transmembrane helix</keyword>
<feature type="transmembrane region" description="Helical" evidence="1">
    <location>
        <begin position="331"/>
        <end position="352"/>
    </location>
</feature>
<dbReference type="AlphaFoldDB" id="A0A4Q0XDU0"/>
<evidence type="ECO:0000313" key="2">
    <source>
        <dbReference type="EMBL" id="RXJ45917.1"/>
    </source>
</evidence>
<feature type="transmembrane region" description="Helical" evidence="1">
    <location>
        <begin position="79"/>
        <end position="100"/>
    </location>
</feature>
<evidence type="ECO:0000313" key="3">
    <source>
        <dbReference type="Proteomes" id="UP000289792"/>
    </source>
</evidence>
<name>A0A4Q0XDU0_9FLAO</name>
<keyword evidence="1" id="KW-0472">Membrane</keyword>
<dbReference type="EMBL" id="SDDZ01000009">
    <property type="protein sequence ID" value="RXJ45917.1"/>
    <property type="molecule type" value="Genomic_DNA"/>
</dbReference>
<keyword evidence="3" id="KW-1185">Reference proteome</keyword>
<dbReference type="InterPro" id="IPR022134">
    <property type="entry name" value="DUF3667"/>
</dbReference>
<accession>A0A4Q0XDU0</accession>
<comment type="caution">
    <text evidence="2">The sequence shown here is derived from an EMBL/GenBank/DDBJ whole genome shotgun (WGS) entry which is preliminary data.</text>
</comment>
<proteinExistence type="predicted"/>
<gene>
    <name evidence="2" type="ORF">ESZ48_13940</name>
</gene>
<protein>
    <submittedName>
        <fullName evidence="2">DUF3667 domain-containing protein</fullName>
    </submittedName>
</protein>
<dbReference type="Proteomes" id="UP000289792">
    <property type="component" value="Unassembled WGS sequence"/>
</dbReference>
<dbReference type="RefSeq" id="WP_129018119.1">
    <property type="nucleotide sequence ID" value="NZ_SDDZ01000009.1"/>
</dbReference>